<protein>
    <submittedName>
        <fullName evidence="1">Uncharacterized protein</fullName>
    </submittedName>
</protein>
<accession>A0A3M7RWY4</accession>
<evidence type="ECO:0000313" key="1">
    <source>
        <dbReference type="EMBL" id="RNA27888.1"/>
    </source>
</evidence>
<sequence>MNFAVSISGTVFCLLQIFRRHGNHARLFFQRVHILDHAIGNQILPFVGLEAVLILLQLINVLVLEQKLLLFDNQERSTDAASVRVNSDLSFSDLPDYGHLGHNDVHVAAQLLQSGHQMVRVSVYADPAAVHEHFGRVVNGGRRDLLQILHAPLFQKLQYGIYLRANRNVGHESQIFDQADGVALGRLGRTNNAPLGVVQLARLGQFAVAANRRVHTTQMRQSGRVRESVEHLGDAGARLMRFLLVAPVAGRQRVLEAVGYDQRLDRHFHIERLTFVQVVLGIGLHLFDESAKEAPEEEGKKRTGQVEPLVADVIAVVELASAQRRQQQPMDHVAEKIGFF</sequence>
<comment type="caution">
    <text evidence="1">The sequence shown here is derived from an EMBL/GenBank/DDBJ whole genome shotgun (WGS) entry which is preliminary data.</text>
</comment>
<dbReference type="EMBL" id="REGN01002478">
    <property type="protein sequence ID" value="RNA27888.1"/>
    <property type="molecule type" value="Genomic_DNA"/>
</dbReference>
<evidence type="ECO:0000313" key="2">
    <source>
        <dbReference type="Proteomes" id="UP000276133"/>
    </source>
</evidence>
<organism evidence="1 2">
    <name type="scientific">Brachionus plicatilis</name>
    <name type="common">Marine rotifer</name>
    <name type="synonym">Brachionus muelleri</name>
    <dbReference type="NCBI Taxonomy" id="10195"/>
    <lineage>
        <taxon>Eukaryota</taxon>
        <taxon>Metazoa</taxon>
        <taxon>Spiralia</taxon>
        <taxon>Gnathifera</taxon>
        <taxon>Rotifera</taxon>
        <taxon>Eurotatoria</taxon>
        <taxon>Monogononta</taxon>
        <taxon>Pseudotrocha</taxon>
        <taxon>Ploima</taxon>
        <taxon>Brachionidae</taxon>
        <taxon>Brachionus</taxon>
    </lineage>
</organism>
<dbReference type="AlphaFoldDB" id="A0A3M7RWY4"/>
<gene>
    <name evidence="1" type="ORF">BpHYR1_036544</name>
</gene>
<dbReference type="Proteomes" id="UP000276133">
    <property type="component" value="Unassembled WGS sequence"/>
</dbReference>
<keyword evidence="2" id="KW-1185">Reference proteome</keyword>
<name>A0A3M7RWY4_BRAPC</name>
<proteinExistence type="predicted"/>
<reference evidence="1 2" key="1">
    <citation type="journal article" date="2018" name="Sci. Rep.">
        <title>Genomic signatures of local adaptation to the degree of environmental predictability in rotifers.</title>
        <authorList>
            <person name="Franch-Gras L."/>
            <person name="Hahn C."/>
            <person name="Garcia-Roger E.M."/>
            <person name="Carmona M.J."/>
            <person name="Serra M."/>
            <person name="Gomez A."/>
        </authorList>
    </citation>
    <scope>NUCLEOTIDE SEQUENCE [LARGE SCALE GENOMIC DNA]</scope>
    <source>
        <strain evidence="1">HYR1</strain>
    </source>
</reference>